<dbReference type="InterPro" id="IPR011993">
    <property type="entry name" value="PH-like_dom_sf"/>
</dbReference>
<feature type="compositionally biased region" description="Low complexity" evidence="1">
    <location>
        <begin position="545"/>
        <end position="560"/>
    </location>
</feature>
<dbReference type="eggNOG" id="ENOG502QUAB">
    <property type="taxonomic scope" value="Eukaryota"/>
</dbReference>
<sequence length="837" mass="94685">MLPLLDPYQHAQIACGGVDKVNSLPSSVSASSIEGATTLSFDSRSRNSLPNSLSSCQENGQQHSYQQHQQGLADCCSYGCPQVPQTIPEVPGYSRSSDGQSYGVPVYVPPNDDVMMWIDPMPARPPPYRSVNANQRIAYPVFEREEDGCLPAYRPAVYDVTVVMMKLEWVSPYQPATMRAWKHYIMEINSTQLNFYHIDDSLVRWIKENHKDSELDSFRPRAAASSALTDSASSSSSQHSSRFFSLHFSKEAYQFTGAEQEWIARKVKGDRKRYLSKDKLYKSYSLQFATFGIPMDYKKKSYVLRMRCQTNQFLLNFAYVDDMIMWNVLLSVGIGVALDLDQREMPSYRTVPRRRRCRRRRKRRTDNLATAHARGSAKSTSFVNCSRYNNVLGLVATSLERHQIWGSGRERSSNKGLPTADFGLGLGWRWRRRRPDDSCLNVQMSRESAYRHSCRTNESTITNITSRLKNIFTHDKKHCTTSTSLRMDAQNINGLYGIVEAKNEERFQVPSFPKSSLLKKHGASSASPVIDSGRQITHNGPSLMSSDTVSASTDSSSTTTPPIARLSSVTDPAVDRATGPSIGVETINIVPTIPEGFKPSGFREEHPVVCETEEEVIGAEDVDEDSMEVDISSNEGSENTQDDSHHSYHRTHNSIYLDEGILSESEDDYMYDMNNVPISNRLSGLESARWVTSSPNISSQLNMQFEYGSTQEKWNQPKKEIPRRRYIRDSLRCIRPLYDDDPWLGTILVHPVNVPLPSHCYQESFVDNSENQKDFISLSITKSRSGKRHHHHHHHHTNNNGRNQNNSNSQFLRSCIVGPMGLVGITTNRVPWTTNIN</sequence>
<feature type="region of interest" description="Disordered" evidence="1">
    <location>
        <begin position="40"/>
        <end position="60"/>
    </location>
</feature>
<keyword evidence="3" id="KW-1185">Reference proteome</keyword>
<dbReference type="PANTHER" id="PTHR37283">
    <property type="entry name" value="PH DOMAIN-CONTAINING PROTEIN YHR131C"/>
    <property type="match status" value="1"/>
</dbReference>
<proteinExistence type="predicted"/>
<feature type="compositionally biased region" description="Polar residues" evidence="1">
    <location>
        <begin position="534"/>
        <end position="544"/>
    </location>
</feature>
<dbReference type="InParanoid" id="G8JUI2"/>
<dbReference type="RefSeq" id="XP_003647579.1">
    <property type="nucleotide sequence ID" value="XM_003647531.1"/>
</dbReference>
<dbReference type="STRING" id="931890.G8JUI2"/>
<organism evidence="2 3">
    <name type="scientific">Eremothecium cymbalariae (strain CBS 270.75 / DBVPG 7215 / KCTC 17166 / NRRL Y-17582)</name>
    <name type="common">Yeast</name>
    <dbReference type="NCBI Taxonomy" id="931890"/>
    <lineage>
        <taxon>Eukaryota</taxon>
        <taxon>Fungi</taxon>
        <taxon>Dikarya</taxon>
        <taxon>Ascomycota</taxon>
        <taxon>Saccharomycotina</taxon>
        <taxon>Saccharomycetes</taxon>
        <taxon>Saccharomycetales</taxon>
        <taxon>Saccharomycetaceae</taxon>
        <taxon>Eremothecium</taxon>
    </lineage>
</organism>
<dbReference type="AlphaFoldDB" id="G8JUI2"/>
<dbReference type="Gene3D" id="2.30.29.30">
    <property type="entry name" value="Pleckstrin-homology domain (PH domain)/Phosphotyrosine-binding domain (PTB)"/>
    <property type="match status" value="1"/>
</dbReference>
<reference evidence="3" key="1">
    <citation type="journal article" date="2012" name="G3 (Bethesda)">
        <title>Pichia sorbitophila, an interspecies yeast hybrid reveals early steps of genome resolution following polyploidization.</title>
        <authorList>
            <person name="Leh Louis V."/>
            <person name="Despons L."/>
            <person name="Friedrich A."/>
            <person name="Martin T."/>
            <person name="Durrens P."/>
            <person name="Casaregola S."/>
            <person name="Neuveglise C."/>
            <person name="Fairhead C."/>
            <person name="Marck C."/>
            <person name="Cruz J.A."/>
            <person name="Straub M.L."/>
            <person name="Kugler V."/>
            <person name="Sacerdot C."/>
            <person name="Uzunov Z."/>
            <person name="Thierry A."/>
            <person name="Weiss S."/>
            <person name="Bleykasten C."/>
            <person name="De Montigny J."/>
            <person name="Jacques N."/>
            <person name="Jung P."/>
            <person name="Lemaire M."/>
            <person name="Mallet S."/>
            <person name="Morel G."/>
            <person name="Richard G.F."/>
            <person name="Sarkar A."/>
            <person name="Savel G."/>
            <person name="Schacherer J."/>
            <person name="Seret M.L."/>
            <person name="Talla E."/>
            <person name="Samson G."/>
            <person name="Jubin C."/>
            <person name="Poulain J."/>
            <person name="Vacherie B."/>
            <person name="Barbe V."/>
            <person name="Pelletier E."/>
            <person name="Sherman D.J."/>
            <person name="Westhof E."/>
            <person name="Weissenbach J."/>
            <person name="Baret P.V."/>
            <person name="Wincker P."/>
            <person name="Gaillardin C."/>
            <person name="Dujon B."/>
            <person name="Souciet J.L."/>
        </authorList>
    </citation>
    <scope>NUCLEOTIDE SEQUENCE [LARGE SCALE GENOMIC DNA]</scope>
    <source>
        <strain evidence="3">CBS 270.75 / DBVPG 7215 / KCTC 17166 / NRRL Y-17582</strain>
    </source>
</reference>
<evidence type="ECO:0000313" key="2">
    <source>
        <dbReference type="EMBL" id="AET40762.1"/>
    </source>
</evidence>
<evidence type="ECO:0000313" key="3">
    <source>
        <dbReference type="Proteomes" id="UP000006790"/>
    </source>
</evidence>
<dbReference type="EMBL" id="CP002502">
    <property type="protein sequence ID" value="AET40762.1"/>
    <property type="molecule type" value="Genomic_DNA"/>
</dbReference>
<dbReference type="OMA" id="HENFRSR"/>
<dbReference type="HOGENOM" id="CLU_012105_0_0_1"/>
<evidence type="ECO:0000256" key="1">
    <source>
        <dbReference type="SAM" id="MobiDB-lite"/>
    </source>
</evidence>
<accession>G8JUI2</accession>
<name>G8JUI2_ERECY</name>
<feature type="compositionally biased region" description="Low complexity" evidence="1">
    <location>
        <begin position="46"/>
        <end position="60"/>
    </location>
</feature>
<dbReference type="Proteomes" id="UP000006790">
    <property type="component" value="Chromosome 6"/>
</dbReference>
<feature type="compositionally biased region" description="Low complexity" evidence="1">
    <location>
        <begin position="798"/>
        <end position="809"/>
    </location>
</feature>
<dbReference type="PANTHER" id="PTHR37283:SF1">
    <property type="entry name" value="PH DOMAIN-CONTAINING PROTEIN YHR131C"/>
    <property type="match status" value="1"/>
</dbReference>
<dbReference type="OrthoDB" id="5865767at2759"/>
<gene>
    <name evidence="2" type="ordered locus">Ecym_6387</name>
</gene>
<dbReference type="FunCoup" id="G8JUI2">
    <property type="interactions" value="57"/>
</dbReference>
<dbReference type="KEGG" id="erc:Ecym_6387"/>
<feature type="region of interest" description="Disordered" evidence="1">
    <location>
        <begin position="514"/>
        <end position="577"/>
    </location>
</feature>
<dbReference type="GeneID" id="11472327"/>
<protein>
    <recommendedName>
        <fullName evidence="4">PH domain-containing protein</fullName>
    </recommendedName>
</protein>
<evidence type="ECO:0008006" key="4">
    <source>
        <dbReference type="Google" id="ProtNLM"/>
    </source>
</evidence>
<feature type="region of interest" description="Disordered" evidence="1">
    <location>
        <begin position="782"/>
        <end position="809"/>
    </location>
</feature>
<feature type="compositionally biased region" description="Basic residues" evidence="1">
    <location>
        <begin position="784"/>
        <end position="797"/>
    </location>
</feature>
<feature type="region of interest" description="Disordered" evidence="1">
    <location>
        <begin position="625"/>
        <end position="650"/>
    </location>
</feature>